<keyword evidence="8" id="KW-1185">Reference proteome</keyword>
<dbReference type="NCBIfam" id="NF008183">
    <property type="entry name" value="PRK10933.1"/>
    <property type="match status" value="1"/>
</dbReference>
<dbReference type="EC" id="3.2.1.1" evidence="5"/>
<accession>A0A511B2I2</accession>
<dbReference type="SUPFAM" id="SSF51445">
    <property type="entry name" value="(Trans)glycosidases"/>
    <property type="match status" value="1"/>
</dbReference>
<comment type="caution">
    <text evidence="7">The sequence shown here is derived from an EMBL/GenBank/DDBJ whole genome shotgun (WGS) entry which is preliminary data.</text>
</comment>
<organism evidence="7 8">
    <name type="scientific">Gluconobacter wancherniae NBRC 103581</name>
    <dbReference type="NCBI Taxonomy" id="656744"/>
    <lineage>
        <taxon>Bacteria</taxon>
        <taxon>Pseudomonadati</taxon>
        <taxon>Pseudomonadota</taxon>
        <taxon>Alphaproteobacteria</taxon>
        <taxon>Acetobacterales</taxon>
        <taxon>Acetobacteraceae</taxon>
        <taxon>Gluconobacter</taxon>
    </lineage>
</organism>
<comment type="catalytic activity">
    <reaction evidence="5">
        <text>Endohydrolysis of (1-&gt;4)-alpha-D-glucosidic linkages in polysaccharides containing three or more (1-&gt;4)-alpha-linked D-glucose units.</text>
        <dbReference type="EC" id="3.2.1.1"/>
    </reaction>
</comment>
<evidence type="ECO:0000256" key="2">
    <source>
        <dbReference type="ARBA" id="ARBA00022801"/>
    </source>
</evidence>
<sequence>MLTRRSAICFALASGVGTLSDIPLSRKAAASTDNEARWWKEAVVYQVYPRSFQDTNGDGMGDLPGLISRLDHIQALGATVVWLCPHYDTPDIDNGYDIRDYRKVNPDLGTMADFERLVSELYQRGMRLIVDLVVNHTSDEHEWFRQSRSSRNNPYRDFYIWRDGRDGGPPNNYPSFFGGSAWQLDAPTGQYYLHYFARKQPDLNWENPKVRQHVYDIMRFWLDKGVSGFRMDVIPYISKPDEMPDLSPEALILPEYAYANGPHVHDYLQEMNREVLAGHNLLTVGEAGGVTFEQTPLYVGSDRHELDMIFHFDLAHLGRVDWKMQPWTIPQLKSMVIQEDQSGGPHGWSATFLENHDHPRSVSRYGDDRPQGRIQSAKALAVLLLMRRGTPYIYQGEEIGMTNIPFSSIADFEDINAHGIWKTTVESGAMDATEVLPDLRRTSRDNARTPMQWDASENGGFTTGKPWFRVNPNHTEINVAHQKHDPQSVLTFYRHLIALRANHRTLIYGAFQDVDPSHPAVFAFTRTDQNERFLILINLTGEPQNYVLPMTARITDVLLTSTSNPQSPLPAELPAWHAGIYRIEA</sequence>
<proteinExistence type="inferred from homology"/>
<evidence type="ECO:0000256" key="5">
    <source>
        <dbReference type="RuleBase" id="RU361134"/>
    </source>
</evidence>
<comment type="similarity">
    <text evidence="1 4">Belongs to the glycosyl hydrolase 13 family.</text>
</comment>
<keyword evidence="2 5" id="KW-0378">Hydrolase</keyword>
<gene>
    <name evidence="7" type="primary">malL</name>
    <name evidence="7" type="ORF">GWA01_17920</name>
</gene>
<dbReference type="InterPro" id="IPR006047">
    <property type="entry name" value="GH13_cat_dom"/>
</dbReference>
<dbReference type="GO" id="GO:0043169">
    <property type="term" value="F:cation binding"/>
    <property type="evidence" value="ECO:0007669"/>
    <property type="project" value="InterPro"/>
</dbReference>
<dbReference type="InterPro" id="IPR006046">
    <property type="entry name" value="Alpha_amylase"/>
</dbReference>
<dbReference type="Gene3D" id="3.20.20.80">
    <property type="entry name" value="Glycosidases"/>
    <property type="match status" value="1"/>
</dbReference>
<dbReference type="Gene3D" id="2.60.40.1180">
    <property type="entry name" value="Golgi alpha-mannosidase II"/>
    <property type="match status" value="1"/>
</dbReference>
<dbReference type="EMBL" id="BJUZ01000002">
    <property type="protein sequence ID" value="GEK94022.1"/>
    <property type="molecule type" value="Genomic_DNA"/>
</dbReference>
<dbReference type="PANTHER" id="PTHR10357">
    <property type="entry name" value="ALPHA-AMYLASE FAMILY MEMBER"/>
    <property type="match status" value="1"/>
</dbReference>
<dbReference type="PRINTS" id="PR00110">
    <property type="entry name" value="ALPHAAMYLASE"/>
</dbReference>
<dbReference type="InterPro" id="IPR017853">
    <property type="entry name" value="GH"/>
</dbReference>
<dbReference type="CDD" id="cd11333">
    <property type="entry name" value="AmyAc_SI_OligoGlu_DGase"/>
    <property type="match status" value="1"/>
</dbReference>
<dbReference type="InterPro" id="IPR045857">
    <property type="entry name" value="O16G_dom_2"/>
</dbReference>
<dbReference type="FunFam" id="3.90.400.10:FF:000002">
    <property type="entry name" value="Sucrose isomerase"/>
    <property type="match status" value="1"/>
</dbReference>
<evidence type="ECO:0000256" key="4">
    <source>
        <dbReference type="RuleBase" id="RU003615"/>
    </source>
</evidence>
<name>A0A511B2I2_9PROT</name>
<feature type="domain" description="Glycosyl hydrolase family 13 catalytic" evidence="6">
    <location>
        <begin position="46"/>
        <end position="448"/>
    </location>
</feature>
<evidence type="ECO:0000313" key="7">
    <source>
        <dbReference type="EMBL" id="GEK94022.1"/>
    </source>
</evidence>
<evidence type="ECO:0000256" key="1">
    <source>
        <dbReference type="ARBA" id="ARBA00008061"/>
    </source>
</evidence>
<protein>
    <recommendedName>
        <fullName evidence="5">Alpha-amylase</fullName>
        <ecNumber evidence="5">3.2.1.1</ecNumber>
    </recommendedName>
</protein>
<keyword evidence="3 5" id="KW-0326">Glycosidase</keyword>
<evidence type="ECO:0000313" key="8">
    <source>
        <dbReference type="Proteomes" id="UP000321230"/>
    </source>
</evidence>
<dbReference type="Proteomes" id="UP000321230">
    <property type="component" value="Unassembled WGS sequence"/>
</dbReference>
<dbReference type="Pfam" id="PF00128">
    <property type="entry name" value="Alpha-amylase"/>
    <property type="match status" value="1"/>
</dbReference>
<keyword evidence="5" id="KW-0119">Carbohydrate metabolism</keyword>
<dbReference type="AlphaFoldDB" id="A0A511B2I2"/>
<evidence type="ECO:0000256" key="3">
    <source>
        <dbReference type="ARBA" id="ARBA00023295"/>
    </source>
</evidence>
<dbReference type="SMART" id="SM00642">
    <property type="entry name" value="Aamy"/>
    <property type="match status" value="1"/>
</dbReference>
<evidence type="ECO:0000259" key="6">
    <source>
        <dbReference type="SMART" id="SM00642"/>
    </source>
</evidence>
<dbReference type="InterPro" id="IPR013780">
    <property type="entry name" value="Glyco_hydro_b"/>
</dbReference>
<dbReference type="GO" id="GO:0009313">
    <property type="term" value="P:oligosaccharide catabolic process"/>
    <property type="evidence" value="ECO:0007669"/>
    <property type="project" value="TreeGrafter"/>
</dbReference>
<dbReference type="PANTHER" id="PTHR10357:SF179">
    <property type="entry name" value="NEUTRAL AND BASIC AMINO ACID TRANSPORT PROTEIN RBAT"/>
    <property type="match status" value="1"/>
</dbReference>
<dbReference type="FunFam" id="3.20.20.80:FF:000064">
    <property type="entry name" value="Oligo-1,6-glucosidase"/>
    <property type="match status" value="2"/>
</dbReference>
<reference evidence="7 8" key="1">
    <citation type="submission" date="2019-07" db="EMBL/GenBank/DDBJ databases">
        <title>Whole genome shotgun sequence of Gluconobacter wancherniae NBRC 103581.</title>
        <authorList>
            <person name="Hosoyama A."/>
            <person name="Uohara A."/>
            <person name="Ohji S."/>
            <person name="Ichikawa N."/>
        </authorList>
    </citation>
    <scope>NUCLEOTIDE SEQUENCE [LARGE SCALE GENOMIC DNA]</scope>
    <source>
        <strain evidence="7 8">NBRC 103581</strain>
    </source>
</reference>
<dbReference type="Gene3D" id="3.90.400.10">
    <property type="entry name" value="Oligo-1,6-glucosidase, Domain 2"/>
    <property type="match status" value="1"/>
</dbReference>
<dbReference type="GO" id="GO:0004556">
    <property type="term" value="F:alpha-amylase activity"/>
    <property type="evidence" value="ECO:0007669"/>
    <property type="project" value="UniProtKB-UniRule"/>
</dbReference>
<dbReference type="SUPFAM" id="SSF51011">
    <property type="entry name" value="Glycosyl hydrolase domain"/>
    <property type="match status" value="1"/>
</dbReference>